<dbReference type="GeneID" id="16994088"/>
<gene>
    <name evidence="2" type="ORF">CYME_CMJ180C</name>
</gene>
<dbReference type="Proteomes" id="UP000007014">
    <property type="component" value="Chromosome 10"/>
</dbReference>
<proteinExistence type="predicted"/>
<evidence type="ECO:0000256" key="1">
    <source>
        <dbReference type="SAM" id="MobiDB-lite"/>
    </source>
</evidence>
<organism evidence="2 3">
    <name type="scientific">Cyanidioschyzon merolae (strain NIES-3377 / 10D)</name>
    <name type="common">Unicellular red alga</name>
    <dbReference type="NCBI Taxonomy" id="280699"/>
    <lineage>
        <taxon>Eukaryota</taxon>
        <taxon>Rhodophyta</taxon>
        <taxon>Bangiophyceae</taxon>
        <taxon>Cyanidiales</taxon>
        <taxon>Cyanidiaceae</taxon>
        <taxon>Cyanidioschyzon</taxon>
    </lineage>
</organism>
<feature type="compositionally biased region" description="Basic and acidic residues" evidence="1">
    <location>
        <begin position="64"/>
        <end position="76"/>
    </location>
</feature>
<protein>
    <submittedName>
        <fullName evidence="2">Uncharacterized protein</fullName>
    </submittedName>
</protein>
<sequence length="419" mass="47933">MDLEQEILWVRRLWAERYRHRLQPPRDQLQGVTESRLEQRERSRAVHHVNGERALAAPSLGKRQSREHDGRLENVRKSTSAVSGALRHYREQSAKRYQRERTERAALAPAARFPLLRLFAGSADARATAPWSAYPETRPIAITQSLNDGLWNQRCRSPRTQQLAQGASRGTTKQLGLGLRTALMMLQFRSKRFHLPAALSTDPFTLRATRYVQSLGNEATCQALVTSRPAWSMEESAEVLAAHEASQVLENHPSDLCRMLHQEKQARGHVWCARTSSLRDARGYHMLTIPAPRHVSYDFAPAGQYTSQGLFQRRTALVKNAFAELSAEAYLVCKRYQDLPDAAYRCRSAAQFAAWRQRRQEQRDRAETAMRLAQAQTPAIHSNENQYLWDTRLTLFMHGTRISQADRHAQILIDRYASS</sequence>
<dbReference type="KEGG" id="cme:CYME_CMJ180C"/>
<dbReference type="OrthoDB" id="10636241at2759"/>
<reference evidence="2 3" key="2">
    <citation type="journal article" date="2007" name="BMC Biol.">
        <title>A 100%-complete sequence reveals unusually simple genomic features in the hot-spring red alga Cyanidioschyzon merolae.</title>
        <authorList>
            <person name="Nozaki H."/>
            <person name="Takano H."/>
            <person name="Misumi O."/>
            <person name="Terasawa K."/>
            <person name="Matsuzaki M."/>
            <person name="Maruyama S."/>
            <person name="Nishida K."/>
            <person name="Yagisawa F."/>
            <person name="Yoshida Y."/>
            <person name="Fujiwara T."/>
            <person name="Takio S."/>
            <person name="Tamura K."/>
            <person name="Chung S.J."/>
            <person name="Nakamura S."/>
            <person name="Kuroiwa H."/>
            <person name="Tanaka K."/>
            <person name="Sato N."/>
            <person name="Kuroiwa T."/>
        </authorList>
    </citation>
    <scope>NUCLEOTIDE SEQUENCE [LARGE SCALE GENOMIC DNA]</scope>
    <source>
        <strain evidence="2 3">10D</strain>
    </source>
</reference>
<dbReference type="Gramene" id="CMJ180CT">
    <property type="protein sequence ID" value="CMJ180CT"/>
    <property type="gene ID" value="CMJ180C"/>
</dbReference>
<reference evidence="2 3" key="1">
    <citation type="journal article" date="2004" name="Nature">
        <title>Genome sequence of the ultrasmall unicellular red alga Cyanidioschyzon merolae 10D.</title>
        <authorList>
            <person name="Matsuzaki M."/>
            <person name="Misumi O."/>
            <person name="Shin-i T."/>
            <person name="Maruyama S."/>
            <person name="Takahara M."/>
            <person name="Miyagishima S."/>
            <person name="Mori T."/>
            <person name="Nishida K."/>
            <person name="Yagisawa F."/>
            <person name="Nishida K."/>
            <person name="Yoshida Y."/>
            <person name="Nishimura Y."/>
            <person name="Nakao S."/>
            <person name="Kobayashi T."/>
            <person name="Momoyama Y."/>
            <person name="Higashiyama T."/>
            <person name="Minoda A."/>
            <person name="Sano M."/>
            <person name="Nomoto H."/>
            <person name="Oishi K."/>
            <person name="Hayashi H."/>
            <person name="Ohta F."/>
            <person name="Nishizaka S."/>
            <person name="Haga S."/>
            <person name="Miura S."/>
            <person name="Morishita T."/>
            <person name="Kabeya Y."/>
            <person name="Terasawa K."/>
            <person name="Suzuki Y."/>
            <person name="Ishii Y."/>
            <person name="Asakawa S."/>
            <person name="Takano H."/>
            <person name="Ohta N."/>
            <person name="Kuroiwa H."/>
            <person name="Tanaka K."/>
            <person name="Shimizu N."/>
            <person name="Sugano S."/>
            <person name="Sato N."/>
            <person name="Nozaki H."/>
            <person name="Ogasawara N."/>
            <person name="Kohara Y."/>
            <person name="Kuroiwa T."/>
        </authorList>
    </citation>
    <scope>NUCLEOTIDE SEQUENCE [LARGE SCALE GENOMIC DNA]</scope>
    <source>
        <strain evidence="2 3">10D</strain>
    </source>
</reference>
<dbReference type="RefSeq" id="XP_005534910.1">
    <property type="nucleotide sequence ID" value="XM_005534853.1"/>
</dbReference>
<keyword evidence="3" id="KW-1185">Reference proteome</keyword>
<dbReference type="HOGENOM" id="CLU_656160_0_0_1"/>
<evidence type="ECO:0000313" key="3">
    <source>
        <dbReference type="Proteomes" id="UP000007014"/>
    </source>
</evidence>
<feature type="region of interest" description="Disordered" evidence="1">
    <location>
        <begin position="57"/>
        <end position="84"/>
    </location>
</feature>
<dbReference type="AlphaFoldDB" id="M1VHG4"/>
<dbReference type="EMBL" id="AP006492">
    <property type="protein sequence ID" value="BAM80303.1"/>
    <property type="molecule type" value="Genomic_DNA"/>
</dbReference>
<accession>M1VHG4</accession>
<evidence type="ECO:0000313" key="2">
    <source>
        <dbReference type="EMBL" id="BAM80303.1"/>
    </source>
</evidence>
<name>M1VHG4_CYAM1</name>